<reference evidence="1 2" key="1">
    <citation type="submission" date="2016-10" db="EMBL/GenBank/DDBJ databases">
        <authorList>
            <person name="de Groot N.N."/>
        </authorList>
    </citation>
    <scope>NUCLEOTIDE SEQUENCE [LARGE SCALE GENOMIC DNA]</scope>
    <source>
        <strain evidence="1 2">DSM 13760</strain>
    </source>
</reference>
<accession>A0A1H9UDY9</accession>
<evidence type="ECO:0000313" key="1">
    <source>
        <dbReference type="EMBL" id="SES07770.1"/>
    </source>
</evidence>
<organism evidence="1 2">
    <name type="scientific">Isobaculum melis</name>
    <dbReference type="NCBI Taxonomy" id="142588"/>
    <lineage>
        <taxon>Bacteria</taxon>
        <taxon>Bacillati</taxon>
        <taxon>Bacillota</taxon>
        <taxon>Bacilli</taxon>
        <taxon>Lactobacillales</taxon>
        <taxon>Carnobacteriaceae</taxon>
        <taxon>Isobaculum</taxon>
    </lineage>
</organism>
<name>A0A1H9UDY9_9LACT</name>
<gene>
    <name evidence="1" type="ORF">SAMN04488559_12816</name>
</gene>
<protein>
    <submittedName>
        <fullName evidence="1">Uncharacterized protein</fullName>
    </submittedName>
</protein>
<dbReference type="STRING" id="142588.SAMN04488559_12816"/>
<proteinExistence type="predicted"/>
<dbReference type="Proteomes" id="UP000198948">
    <property type="component" value="Unassembled WGS sequence"/>
</dbReference>
<keyword evidence="2" id="KW-1185">Reference proteome</keyword>
<dbReference type="AlphaFoldDB" id="A0A1H9UDY9"/>
<sequence length="52" mass="6186">MADTPCSLLGLVTVYEFKNLKAYHEYWWKEEKIDFRGKLSEEKPLYTSVISQ</sequence>
<evidence type="ECO:0000313" key="2">
    <source>
        <dbReference type="Proteomes" id="UP000198948"/>
    </source>
</evidence>
<dbReference type="EMBL" id="FOHA01000028">
    <property type="protein sequence ID" value="SES07770.1"/>
    <property type="molecule type" value="Genomic_DNA"/>
</dbReference>